<accession>E9JBF5</accession>
<name>E9JBF5_SOLIN</name>
<proteinExistence type="predicted"/>
<feature type="non-terminal residue" evidence="1">
    <location>
        <position position="78"/>
    </location>
</feature>
<organism>
    <name type="scientific">Solenopsis invicta</name>
    <name type="common">Red imported fire ant</name>
    <name type="synonym">Solenopsis wagneri</name>
    <dbReference type="NCBI Taxonomy" id="13686"/>
    <lineage>
        <taxon>Eukaryota</taxon>
        <taxon>Metazoa</taxon>
        <taxon>Ecdysozoa</taxon>
        <taxon>Arthropoda</taxon>
        <taxon>Hexapoda</taxon>
        <taxon>Insecta</taxon>
        <taxon>Pterygota</taxon>
        <taxon>Neoptera</taxon>
        <taxon>Endopterygota</taxon>
        <taxon>Hymenoptera</taxon>
        <taxon>Apocrita</taxon>
        <taxon>Aculeata</taxon>
        <taxon>Formicoidea</taxon>
        <taxon>Formicidae</taxon>
        <taxon>Myrmicinae</taxon>
        <taxon>Solenopsis</taxon>
    </lineage>
</organism>
<reference evidence="1" key="1">
    <citation type="journal article" date="2011" name="Proc. Natl. Acad. Sci. U.S.A.">
        <title>The genome of the fire ant Solenopsis invicta.</title>
        <authorList>
            <person name="Wurm Y."/>
            <person name="Wang J."/>
            <person name="Riba-Grognuz O."/>
            <person name="Corona M."/>
            <person name="Nygaard S."/>
            <person name="Hunt B.G."/>
            <person name="Ingram K.K."/>
            <person name="Falquet L."/>
            <person name="Nipitwattanaphon M."/>
            <person name="Gotzek D."/>
            <person name="Dijkstra M.B."/>
            <person name="Oettler J."/>
            <person name="Comtesse F."/>
            <person name="Shih C.J."/>
            <person name="Wu W.J."/>
            <person name="Yang C.C."/>
            <person name="Thomas J."/>
            <person name="Beaudoing E."/>
            <person name="Pradervand S."/>
            <person name="Flegel V."/>
            <person name="Cook E.D."/>
            <person name="Fabbretti R."/>
            <person name="Stockinger H."/>
            <person name="Long L."/>
            <person name="Farmerie W.G."/>
            <person name="Oakey J."/>
            <person name="Boomsma J.J."/>
            <person name="Pamilo P."/>
            <person name="Yi S.V."/>
            <person name="Heinze J."/>
            <person name="Goodisman M.A."/>
            <person name="Farinelli L."/>
            <person name="Harshman K."/>
            <person name="Hulo N."/>
            <person name="Cerutti L."/>
            <person name="Xenarios I."/>
            <person name="Shoemaker D."/>
            <person name="Keller L."/>
        </authorList>
    </citation>
    <scope>NUCLEOTIDE SEQUENCE [LARGE SCALE GENOMIC DNA]</scope>
</reference>
<evidence type="ECO:0000313" key="1">
    <source>
        <dbReference type="EMBL" id="EFZ09847.1"/>
    </source>
</evidence>
<dbReference type="EMBL" id="GL771058">
    <property type="protein sequence ID" value="EFZ09847.1"/>
    <property type="molecule type" value="Genomic_DNA"/>
</dbReference>
<dbReference type="AlphaFoldDB" id="E9JBF5"/>
<sequence length="78" mass="8866">MAITKVAKPALFKRCFSVCQCSDPSCTYCVHNAMPSLPYSVTTFRLLYTTQQKIGNTFQTPKIRLFSNDCNSVKNHNR</sequence>
<gene>
    <name evidence="1" type="ORF">SINV_01165</name>
</gene>
<protein>
    <submittedName>
        <fullName evidence="1">Uncharacterized protein</fullName>
    </submittedName>
</protein>
<dbReference type="HOGENOM" id="CLU_2625106_0_0_1"/>